<feature type="domain" description="Methyltransferase" evidence="1">
    <location>
        <begin position="169"/>
        <end position="304"/>
    </location>
</feature>
<dbReference type="PANTHER" id="PTHR13369">
    <property type="match status" value="1"/>
</dbReference>
<dbReference type="PANTHER" id="PTHR13369:SF3">
    <property type="entry name" value="METHYLTRANSFERASE DOMAIN-CONTAINING PROTEIN"/>
    <property type="match status" value="1"/>
</dbReference>
<evidence type="ECO:0000313" key="3">
    <source>
        <dbReference type="Proteomes" id="UP000247078"/>
    </source>
</evidence>
<gene>
    <name evidence="2" type="ORF">DET56_113203</name>
</gene>
<protein>
    <submittedName>
        <fullName evidence="2">Methyltransferase family protein</fullName>
    </submittedName>
</protein>
<dbReference type="GO" id="GO:0005737">
    <property type="term" value="C:cytoplasm"/>
    <property type="evidence" value="ECO:0007669"/>
    <property type="project" value="TreeGrafter"/>
</dbReference>
<dbReference type="InterPro" id="IPR029063">
    <property type="entry name" value="SAM-dependent_MTases_sf"/>
</dbReference>
<dbReference type="GO" id="GO:0032259">
    <property type="term" value="P:methylation"/>
    <property type="evidence" value="ECO:0007669"/>
    <property type="project" value="UniProtKB-KW"/>
</dbReference>
<keyword evidence="2" id="KW-0808">Transferase</keyword>
<accession>A0A855Y5U0</accession>
<comment type="caution">
    <text evidence="2">The sequence shown here is derived from an EMBL/GenBank/DDBJ whole genome shotgun (WGS) entry which is preliminary data.</text>
</comment>
<keyword evidence="2" id="KW-0489">Methyltransferase</keyword>
<organism evidence="2 3">
    <name type="scientific">Paenibacillus pabuli</name>
    <dbReference type="NCBI Taxonomy" id="1472"/>
    <lineage>
        <taxon>Bacteria</taxon>
        <taxon>Bacillati</taxon>
        <taxon>Bacillota</taxon>
        <taxon>Bacilli</taxon>
        <taxon>Bacillales</taxon>
        <taxon>Paenibacillaceae</taxon>
        <taxon>Paenibacillus</taxon>
    </lineage>
</organism>
<dbReference type="Gene3D" id="3.40.50.150">
    <property type="entry name" value="Vaccinia Virus protein VP39"/>
    <property type="match status" value="1"/>
</dbReference>
<sequence length="440" mass="49831">MVTVDQTKSKVRCTPVDSLRKLIQDIFEQNSLITATWSQLRRRDNVSYTKVQVKPVTLKNQLHYQFAFHYTNKVLHENLTPAEAVERMTLLCEETFRQGLLCTTDADYQILISKKYKVSILTKSASKTAVDLSHNRKKQYVLEDGVPVSFLVELGIMSEEGRVLARKYDKFRQINRFLEMVQDVIPHLPEGRPLTIVDFGCGKSYLTFALYHYLSVQQRRSLNIIGLDLKADVIEHCNDLANKLHYGDLKFLVGDIADYDELNEVDMVVTLHACDTATDAALEKAVRWGASVILSVPCCQHELFDQIESNVMNPLLSHGILKERFSALATDAIRAKLLDLMGYKTQLLEFIDMEHTPKNILIRAVRGQAGQTADMWNEYTAFRDFIHADPYLERACADLLPGSGKLKEAASNLGIDANQENTNGKMINDATQDASHCDHC</sequence>
<dbReference type="AlphaFoldDB" id="A0A855Y5U0"/>
<dbReference type="EMBL" id="QGTZ01000013">
    <property type="protein sequence ID" value="PWW35199.1"/>
    <property type="molecule type" value="Genomic_DNA"/>
</dbReference>
<evidence type="ECO:0000313" key="2">
    <source>
        <dbReference type="EMBL" id="PWW35199.1"/>
    </source>
</evidence>
<dbReference type="InterPro" id="IPR025714">
    <property type="entry name" value="Methyltranfer_dom"/>
</dbReference>
<evidence type="ECO:0000259" key="1">
    <source>
        <dbReference type="Pfam" id="PF13679"/>
    </source>
</evidence>
<reference evidence="2 3" key="1">
    <citation type="submission" date="2018-05" db="EMBL/GenBank/DDBJ databases">
        <title>Freshwater and sediment microbial communities from various areas in North America, analyzing microbe dynamics in response to fracking.</title>
        <authorList>
            <person name="Lamendella R."/>
        </authorList>
    </citation>
    <scope>NUCLEOTIDE SEQUENCE [LARGE SCALE GENOMIC DNA]</scope>
    <source>
        <strain evidence="2 3">DB-3</strain>
    </source>
</reference>
<dbReference type="GO" id="GO:0008168">
    <property type="term" value="F:methyltransferase activity"/>
    <property type="evidence" value="ECO:0007669"/>
    <property type="project" value="UniProtKB-KW"/>
</dbReference>
<dbReference type="SUPFAM" id="SSF53335">
    <property type="entry name" value="S-adenosyl-L-methionine-dependent methyltransferases"/>
    <property type="match status" value="1"/>
</dbReference>
<name>A0A855Y5U0_9BACL</name>
<dbReference type="Pfam" id="PF13679">
    <property type="entry name" value="Methyltransf_32"/>
    <property type="match status" value="1"/>
</dbReference>
<proteinExistence type="predicted"/>
<dbReference type="CDD" id="cd02440">
    <property type="entry name" value="AdoMet_MTases"/>
    <property type="match status" value="1"/>
</dbReference>
<dbReference type="Proteomes" id="UP000247078">
    <property type="component" value="Unassembled WGS sequence"/>
</dbReference>